<dbReference type="PANTHER" id="PTHR11941">
    <property type="entry name" value="ENOYL-COA HYDRATASE-RELATED"/>
    <property type="match status" value="1"/>
</dbReference>
<protein>
    <recommendedName>
        <fullName evidence="2">Enoyl-CoA hydratase</fullName>
    </recommendedName>
</protein>
<dbReference type="InterPro" id="IPR029045">
    <property type="entry name" value="ClpP/crotonase-like_dom_sf"/>
</dbReference>
<reference evidence="1" key="1">
    <citation type="submission" date="2021-01" db="EMBL/GenBank/DDBJ databases">
        <authorList>
            <person name="Corre E."/>
            <person name="Pelletier E."/>
            <person name="Niang G."/>
            <person name="Scheremetjew M."/>
            <person name="Finn R."/>
            <person name="Kale V."/>
            <person name="Holt S."/>
            <person name="Cochrane G."/>
            <person name="Meng A."/>
            <person name="Brown T."/>
            <person name="Cohen L."/>
        </authorList>
    </citation>
    <scope>NUCLEOTIDE SEQUENCE</scope>
    <source>
        <strain evidence="1">CCMP3105</strain>
    </source>
</reference>
<proteinExistence type="predicted"/>
<dbReference type="InterPro" id="IPR001753">
    <property type="entry name" value="Enoyl-CoA_hydra/iso"/>
</dbReference>
<evidence type="ECO:0000313" key="1">
    <source>
        <dbReference type="EMBL" id="CAE4637009.1"/>
    </source>
</evidence>
<dbReference type="GO" id="GO:0003824">
    <property type="term" value="F:catalytic activity"/>
    <property type="evidence" value="ECO:0007669"/>
    <property type="project" value="UniProtKB-ARBA"/>
</dbReference>
<dbReference type="SUPFAM" id="SSF52096">
    <property type="entry name" value="ClpP/crotonase"/>
    <property type="match status" value="1"/>
</dbReference>
<sequence length="289" mass="31768">MASTPKFAEKYKTFKVTVSPDGVCVGTLCSKDEAGLNLLTGRLFREFADCVEKVAKDEAIRVFVVRSADEDFWLAHFDINAILKLPVPGQFDQETVPNAWHTVSEQLRSMPKATIAEVTGRAGGGGNEFCMNFDMRFGVRGRTKFCQMEVPLGISPGGTGCINLPRLIGTGRAMEMILSGSEIDAETAESWGLLNRSFQDIASCRAYVDALAARIASFPPEAVRVAKASVLAAERMPRREACLENLSLFNQTLGLPEAKRRMKAFLENNFQTREAEMDLQGTISKLSKL</sequence>
<dbReference type="PANTHER" id="PTHR11941:SF54">
    <property type="entry name" value="ENOYL-COA HYDRATASE, MITOCHONDRIAL"/>
    <property type="match status" value="1"/>
</dbReference>
<evidence type="ECO:0008006" key="2">
    <source>
        <dbReference type="Google" id="ProtNLM"/>
    </source>
</evidence>
<dbReference type="Gene3D" id="3.90.226.10">
    <property type="entry name" value="2-enoyl-CoA Hydratase, Chain A, domain 1"/>
    <property type="match status" value="1"/>
</dbReference>
<dbReference type="EMBL" id="HBNR01065394">
    <property type="protein sequence ID" value="CAE4637009.1"/>
    <property type="molecule type" value="Transcribed_RNA"/>
</dbReference>
<dbReference type="CDD" id="cd06558">
    <property type="entry name" value="crotonase-like"/>
    <property type="match status" value="1"/>
</dbReference>
<gene>
    <name evidence="1" type="ORF">AMON00008_LOCUS46185</name>
</gene>
<accession>A0A7S4S7Q0</accession>
<dbReference type="GO" id="GO:0006635">
    <property type="term" value="P:fatty acid beta-oxidation"/>
    <property type="evidence" value="ECO:0007669"/>
    <property type="project" value="TreeGrafter"/>
</dbReference>
<dbReference type="AlphaFoldDB" id="A0A7S4S7Q0"/>
<organism evidence="1">
    <name type="scientific">Alexandrium monilatum</name>
    <dbReference type="NCBI Taxonomy" id="311494"/>
    <lineage>
        <taxon>Eukaryota</taxon>
        <taxon>Sar</taxon>
        <taxon>Alveolata</taxon>
        <taxon>Dinophyceae</taxon>
        <taxon>Gonyaulacales</taxon>
        <taxon>Pyrocystaceae</taxon>
        <taxon>Alexandrium</taxon>
    </lineage>
</organism>
<name>A0A7S4S7Q0_9DINO</name>
<dbReference type="Pfam" id="PF00378">
    <property type="entry name" value="ECH_1"/>
    <property type="match status" value="1"/>
</dbReference>